<keyword evidence="1" id="KW-1133">Transmembrane helix</keyword>
<evidence type="ECO:0000313" key="3">
    <source>
        <dbReference type="Proteomes" id="UP000237347"/>
    </source>
</evidence>
<gene>
    <name evidence="2" type="ORF">CFP56_001117</name>
</gene>
<reference evidence="2 3" key="1">
    <citation type="journal article" date="2018" name="Sci. Data">
        <title>The draft genome sequence of cork oak.</title>
        <authorList>
            <person name="Ramos A.M."/>
            <person name="Usie A."/>
            <person name="Barbosa P."/>
            <person name="Barros P.M."/>
            <person name="Capote T."/>
            <person name="Chaves I."/>
            <person name="Simoes F."/>
            <person name="Abreu I."/>
            <person name="Carrasquinho I."/>
            <person name="Faro C."/>
            <person name="Guimaraes J.B."/>
            <person name="Mendonca D."/>
            <person name="Nobrega F."/>
            <person name="Rodrigues L."/>
            <person name="Saibo N.J.M."/>
            <person name="Varela M.C."/>
            <person name="Egas C."/>
            <person name="Matos J."/>
            <person name="Miguel C.M."/>
            <person name="Oliveira M.M."/>
            <person name="Ricardo C.P."/>
            <person name="Goncalves S."/>
        </authorList>
    </citation>
    <scope>NUCLEOTIDE SEQUENCE [LARGE SCALE GENOMIC DNA]</scope>
    <source>
        <strain evidence="3">cv. HL8</strain>
    </source>
</reference>
<dbReference type="EMBL" id="PKMF04000980">
    <property type="protein sequence ID" value="KAK7815754.1"/>
    <property type="molecule type" value="Genomic_DNA"/>
</dbReference>
<evidence type="ECO:0000256" key="1">
    <source>
        <dbReference type="SAM" id="Phobius"/>
    </source>
</evidence>
<keyword evidence="1" id="KW-0472">Membrane</keyword>
<keyword evidence="3" id="KW-1185">Reference proteome</keyword>
<dbReference type="Proteomes" id="UP000237347">
    <property type="component" value="Unassembled WGS sequence"/>
</dbReference>
<proteinExistence type="predicted"/>
<sequence>MSVIGEVALAALFEALVNKLISSDLLKIFQQEQVHVDLNKWKKTSFMFDANMRSKIADIDSRLQRIVTENNDSLTVRGIVFVFFIGGLFRMCLCKKQVWDKYYKFVMKSFIFEVVLRLVYATVPSFP</sequence>
<feature type="transmembrane region" description="Helical" evidence="1">
    <location>
        <begin position="74"/>
        <end position="93"/>
    </location>
</feature>
<evidence type="ECO:0000313" key="2">
    <source>
        <dbReference type="EMBL" id="KAK7815754.1"/>
    </source>
</evidence>
<organism evidence="2 3">
    <name type="scientific">Quercus suber</name>
    <name type="common">Cork oak</name>
    <dbReference type="NCBI Taxonomy" id="58331"/>
    <lineage>
        <taxon>Eukaryota</taxon>
        <taxon>Viridiplantae</taxon>
        <taxon>Streptophyta</taxon>
        <taxon>Embryophyta</taxon>
        <taxon>Tracheophyta</taxon>
        <taxon>Spermatophyta</taxon>
        <taxon>Magnoliopsida</taxon>
        <taxon>eudicotyledons</taxon>
        <taxon>Gunneridae</taxon>
        <taxon>Pentapetalae</taxon>
        <taxon>rosids</taxon>
        <taxon>fabids</taxon>
        <taxon>Fagales</taxon>
        <taxon>Fagaceae</taxon>
        <taxon>Quercus</taxon>
    </lineage>
</organism>
<dbReference type="AlphaFoldDB" id="A0AAW0IN77"/>
<accession>A0AAW0IN77</accession>
<name>A0AAW0IN77_QUESU</name>
<evidence type="ECO:0008006" key="4">
    <source>
        <dbReference type="Google" id="ProtNLM"/>
    </source>
</evidence>
<comment type="caution">
    <text evidence="2">The sequence shown here is derived from an EMBL/GenBank/DDBJ whole genome shotgun (WGS) entry which is preliminary data.</text>
</comment>
<protein>
    <recommendedName>
        <fullName evidence="4">Rx N-terminal domain-containing protein</fullName>
    </recommendedName>
</protein>
<keyword evidence="1" id="KW-0812">Transmembrane</keyword>